<reference evidence="1 2" key="1">
    <citation type="submission" date="2016-10" db="EMBL/GenBank/DDBJ databases">
        <authorList>
            <person name="Varghese N."/>
            <person name="Submissions S."/>
        </authorList>
    </citation>
    <scope>NUCLEOTIDE SEQUENCE [LARGE SCALE GENOMIC DNA]</scope>
    <source>
        <strain evidence="1 2">DSM 21619</strain>
    </source>
</reference>
<accession>A0AAX2EJR9</accession>
<dbReference type="CDD" id="cd11586">
    <property type="entry name" value="VbhA_like"/>
    <property type="match status" value="1"/>
</dbReference>
<organism evidence="1 2">
    <name type="scientific">Terribacillus saccharophilus</name>
    <dbReference type="NCBI Taxonomy" id="361277"/>
    <lineage>
        <taxon>Bacteria</taxon>
        <taxon>Bacillati</taxon>
        <taxon>Bacillota</taxon>
        <taxon>Bacilli</taxon>
        <taxon>Bacillales</taxon>
        <taxon>Bacillaceae</taxon>
        <taxon>Terribacillus</taxon>
    </lineage>
</organism>
<evidence type="ECO:0000313" key="1">
    <source>
        <dbReference type="EMBL" id="SEO08085.1"/>
    </source>
</evidence>
<protein>
    <recommendedName>
        <fullName evidence="3">Antitoxin VbhA domain-containing protein</fullName>
    </recommendedName>
</protein>
<dbReference type="InterPro" id="IPR033788">
    <property type="entry name" value="VbhA-like"/>
</dbReference>
<dbReference type="AlphaFoldDB" id="A0AAX2EJR9"/>
<comment type="caution">
    <text evidence="1">The sequence shown here is derived from an EMBL/GenBank/DDBJ whole genome shotgun (WGS) entry which is preliminary data.</text>
</comment>
<name>A0AAX2EJR9_9BACI</name>
<evidence type="ECO:0000313" key="2">
    <source>
        <dbReference type="Proteomes" id="UP000199735"/>
    </source>
</evidence>
<proteinExistence type="predicted"/>
<sequence>MPKRSIEESIRRAKASNALEGLHSTKEQDELVKLSLEGKITHDDFIKKVLELTNE</sequence>
<dbReference type="RefSeq" id="WP_164493499.1">
    <property type="nucleotide sequence ID" value="NZ_FOCD01000006.1"/>
</dbReference>
<evidence type="ECO:0008006" key="3">
    <source>
        <dbReference type="Google" id="ProtNLM"/>
    </source>
</evidence>
<dbReference type="EMBL" id="FOCD01000006">
    <property type="protein sequence ID" value="SEO08085.1"/>
    <property type="molecule type" value="Genomic_DNA"/>
</dbReference>
<dbReference type="Proteomes" id="UP000199735">
    <property type="component" value="Unassembled WGS sequence"/>
</dbReference>
<gene>
    <name evidence="1" type="ORF">SAMN04489762_3437</name>
</gene>